<evidence type="ECO:0000256" key="1">
    <source>
        <dbReference type="SAM" id="Phobius"/>
    </source>
</evidence>
<evidence type="ECO:0000313" key="2">
    <source>
        <dbReference type="EMBL" id="KAF2677593.1"/>
    </source>
</evidence>
<protein>
    <submittedName>
        <fullName evidence="2">Uncharacterized protein</fullName>
    </submittedName>
</protein>
<reference evidence="2" key="1">
    <citation type="journal article" date="2020" name="Stud. Mycol.">
        <title>101 Dothideomycetes genomes: a test case for predicting lifestyles and emergence of pathogens.</title>
        <authorList>
            <person name="Haridas S."/>
            <person name="Albert R."/>
            <person name="Binder M."/>
            <person name="Bloem J."/>
            <person name="Labutti K."/>
            <person name="Salamov A."/>
            <person name="Andreopoulos B."/>
            <person name="Baker S."/>
            <person name="Barry K."/>
            <person name="Bills G."/>
            <person name="Bluhm B."/>
            <person name="Cannon C."/>
            <person name="Castanera R."/>
            <person name="Culley D."/>
            <person name="Daum C."/>
            <person name="Ezra D."/>
            <person name="Gonzalez J."/>
            <person name="Henrissat B."/>
            <person name="Kuo A."/>
            <person name="Liang C."/>
            <person name="Lipzen A."/>
            <person name="Lutzoni F."/>
            <person name="Magnuson J."/>
            <person name="Mondo S."/>
            <person name="Nolan M."/>
            <person name="Ohm R."/>
            <person name="Pangilinan J."/>
            <person name="Park H.-J."/>
            <person name="Ramirez L."/>
            <person name="Alfaro M."/>
            <person name="Sun H."/>
            <person name="Tritt A."/>
            <person name="Yoshinaga Y."/>
            <person name="Zwiers L.-H."/>
            <person name="Turgeon B."/>
            <person name="Goodwin S."/>
            <person name="Spatafora J."/>
            <person name="Crous P."/>
            <person name="Grigoriev I."/>
        </authorList>
    </citation>
    <scope>NUCLEOTIDE SEQUENCE</scope>
    <source>
        <strain evidence="2">CBS 122367</strain>
    </source>
</reference>
<sequence length="327" mass="36341">MSLGWADNVLLAVGPIGIMTIVVSAVRVRGTRRLRALVGRSRESKATGELELLTSTSEDVCEMWNGNEVVRAIGVPHTKEEIIRYPPTDIPGILIEIILVFVGLFLCSHIIEGSVTEFDPFECRKTIPQSADEPEVLCDEQTIRVIHLQPEVRVGNQLFSPYLIGSRQDAQRYKNSRRNDRDYSLIVSIATLTTTVGYLGQFISLLALYWSVTLLSLGTTLFMSAVHLWVRRGTANPIQSIALPRSHPMEWAALYIDHQISAALAQGKSSNEWYDADLMGYSLRAHENGLLPFATSFFPHFEVVTGGFPYSALGLGITETTNFPILF</sequence>
<feature type="transmembrane region" description="Helical" evidence="1">
    <location>
        <begin position="6"/>
        <end position="26"/>
    </location>
</feature>
<proteinExistence type="predicted"/>
<dbReference type="OrthoDB" id="194358at2759"/>
<evidence type="ECO:0000313" key="3">
    <source>
        <dbReference type="Proteomes" id="UP000799291"/>
    </source>
</evidence>
<dbReference type="EMBL" id="MU005621">
    <property type="protein sequence ID" value="KAF2677593.1"/>
    <property type="molecule type" value="Genomic_DNA"/>
</dbReference>
<name>A0A6G1IHY5_9PLEO</name>
<keyword evidence="1" id="KW-0472">Membrane</keyword>
<keyword evidence="1" id="KW-1133">Transmembrane helix</keyword>
<accession>A0A6G1IHY5</accession>
<feature type="transmembrane region" description="Helical" evidence="1">
    <location>
        <begin position="183"/>
        <end position="203"/>
    </location>
</feature>
<keyword evidence="3" id="KW-1185">Reference proteome</keyword>
<organism evidence="2 3">
    <name type="scientific">Lentithecium fluviatile CBS 122367</name>
    <dbReference type="NCBI Taxonomy" id="1168545"/>
    <lineage>
        <taxon>Eukaryota</taxon>
        <taxon>Fungi</taxon>
        <taxon>Dikarya</taxon>
        <taxon>Ascomycota</taxon>
        <taxon>Pezizomycotina</taxon>
        <taxon>Dothideomycetes</taxon>
        <taxon>Pleosporomycetidae</taxon>
        <taxon>Pleosporales</taxon>
        <taxon>Massarineae</taxon>
        <taxon>Lentitheciaceae</taxon>
        <taxon>Lentithecium</taxon>
    </lineage>
</organism>
<feature type="transmembrane region" description="Helical" evidence="1">
    <location>
        <begin position="209"/>
        <end position="230"/>
    </location>
</feature>
<gene>
    <name evidence="2" type="ORF">K458DRAFT_436516</name>
</gene>
<dbReference type="AlphaFoldDB" id="A0A6G1IHY5"/>
<keyword evidence="1" id="KW-0812">Transmembrane</keyword>
<dbReference type="Proteomes" id="UP000799291">
    <property type="component" value="Unassembled WGS sequence"/>
</dbReference>